<dbReference type="GO" id="GO:0016887">
    <property type="term" value="F:ATP hydrolysis activity"/>
    <property type="evidence" value="ECO:0007669"/>
    <property type="project" value="InterPro"/>
</dbReference>
<keyword evidence="2" id="KW-1278">Translocase</keyword>
<dbReference type="PANTHER" id="PTHR42794">
    <property type="entry name" value="HEMIN IMPORT ATP-BINDING PROTEIN HMUV"/>
    <property type="match status" value="1"/>
</dbReference>
<evidence type="ECO:0000256" key="3">
    <source>
        <dbReference type="ARBA" id="ARBA00037066"/>
    </source>
</evidence>
<accession>A0A3P5XTA7</accession>
<dbReference type="SUPFAM" id="SSF52540">
    <property type="entry name" value="P-loop containing nucleoside triphosphate hydrolases"/>
    <property type="match status" value="1"/>
</dbReference>
<protein>
    <submittedName>
        <fullName evidence="5">Hemin import ATP-binding protein HmuV</fullName>
        <ecNumber evidence="5">3.6.3.-</ecNumber>
    </submittedName>
</protein>
<sequence>MVWPVAVEDLVALGWRAHPDHHGEGLAEARAWLARLGLQDFARRQVPGLSGGEKARVLMARALAQGAPLLIADEPCAALDPAQAIRTARLLRAEAGAGRAVLATLHDLPLAARHCTRIVMMHHGRILADGPPADVLREDLMAQVFGIALDRRPGPGGDHWLITELTENEDA</sequence>
<dbReference type="Gene3D" id="3.40.50.300">
    <property type="entry name" value="P-loop containing nucleotide triphosphate hydrolases"/>
    <property type="match status" value="1"/>
</dbReference>
<evidence type="ECO:0000313" key="6">
    <source>
        <dbReference type="Proteomes" id="UP000277498"/>
    </source>
</evidence>
<dbReference type="EC" id="3.6.3.-" evidence="5"/>
<dbReference type="GO" id="GO:0005524">
    <property type="term" value="F:ATP binding"/>
    <property type="evidence" value="ECO:0007669"/>
    <property type="project" value="UniProtKB-KW"/>
</dbReference>
<feature type="domain" description="ABC transporter" evidence="4">
    <location>
        <begin position="27"/>
        <end position="77"/>
    </location>
</feature>
<comment type="function">
    <text evidence="3">Part of the ABC transporter complex HmuTUV involved in hemin import. Responsible for energy coupling to the transport system.</text>
</comment>
<dbReference type="Proteomes" id="UP000277498">
    <property type="component" value="Unassembled WGS sequence"/>
</dbReference>
<reference evidence="5 6" key="1">
    <citation type="submission" date="2018-11" db="EMBL/GenBank/DDBJ databases">
        <authorList>
            <person name="Criscuolo A."/>
        </authorList>
    </citation>
    <scope>NUCLEOTIDE SEQUENCE [LARGE SCALE GENOMIC DNA]</scope>
    <source>
        <strain evidence="5">ACIP111625</strain>
    </source>
</reference>
<evidence type="ECO:0000256" key="1">
    <source>
        <dbReference type="ARBA" id="ARBA00022448"/>
    </source>
</evidence>
<dbReference type="InterPro" id="IPR003439">
    <property type="entry name" value="ABC_transporter-like_ATP-bd"/>
</dbReference>
<proteinExistence type="predicted"/>
<keyword evidence="1" id="KW-0813">Transport</keyword>
<organism evidence="5 6">
    <name type="scientific">Pseudogemmobacter humi</name>
    <dbReference type="NCBI Taxonomy" id="2483812"/>
    <lineage>
        <taxon>Bacteria</taxon>
        <taxon>Pseudomonadati</taxon>
        <taxon>Pseudomonadota</taxon>
        <taxon>Alphaproteobacteria</taxon>
        <taxon>Rhodobacterales</taxon>
        <taxon>Paracoccaceae</taxon>
        <taxon>Pseudogemmobacter</taxon>
    </lineage>
</organism>
<dbReference type="PANTHER" id="PTHR42794:SF1">
    <property type="entry name" value="HEMIN IMPORT ATP-BINDING PROTEIN HMUV"/>
    <property type="match status" value="1"/>
</dbReference>
<dbReference type="EMBL" id="UXAW01000082">
    <property type="protein sequence ID" value="VDC31254.1"/>
    <property type="molecule type" value="Genomic_DNA"/>
</dbReference>
<dbReference type="InterPro" id="IPR027417">
    <property type="entry name" value="P-loop_NTPase"/>
</dbReference>
<dbReference type="Pfam" id="PF00005">
    <property type="entry name" value="ABC_tran"/>
    <property type="match status" value="1"/>
</dbReference>
<keyword evidence="6" id="KW-1185">Reference proteome</keyword>
<keyword evidence="5" id="KW-0547">Nucleotide-binding</keyword>
<evidence type="ECO:0000313" key="5">
    <source>
        <dbReference type="EMBL" id="VDC31254.1"/>
    </source>
</evidence>
<gene>
    <name evidence="5" type="primary">hmuV_1</name>
    <name evidence="5" type="ORF">XINFAN_02808</name>
</gene>
<evidence type="ECO:0000259" key="4">
    <source>
        <dbReference type="Pfam" id="PF00005"/>
    </source>
</evidence>
<keyword evidence="5" id="KW-0378">Hydrolase</keyword>
<dbReference type="AlphaFoldDB" id="A0A3P5XTA7"/>
<keyword evidence="5" id="KW-0067">ATP-binding</keyword>
<evidence type="ECO:0000256" key="2">
    <source>
        <dbReference type="ARBA" id="ARBA00022967"/>
    </source>
</evidence>
<name>A0A3P5XTA7_9RHOB</name>